<evidence type="ECO:0000256" key="1">
    <source>
        <dbReference type="SAM" id="Phobius"/>
    </source>
</evidence>
<dbReference type="Gramene" id="TKV97694">
    <property type="protein sequence ID" value="TKV97694"/>
    <property type="gene ID" value="SEVIR_9G511650v2"/>
</dbReference>
<feature type="transmembrane region" description="Helical" evidence="1">
    <location>
        <begin position="12"/>
        <end position="31"/>
    </location>
</feature>
<sequence length="61" mass="7234">MASRWWPSDPVPLPWFLVTMLVMYSCARMRVENNSDCFSFSVIGPELTIYGGFFRMVWRDH</sequence>
<evidence type="ECO:0000313" key="3">
    <source>
        <dbReference type="Proteomes" id="UP000298652"/>
    </source>
</evidence>
<keyword evidence="1" id="KW-1133">Transmembrane helix</keyword>
<dbReference type="PROSITE" id="PS51257">
    <property type="entry name" value="PROKAR_LIPOPROTEIN"/>
    <property type="match status" value="1"/>
</dbReference>
<dbReference type="AlphaFoldDB" id="A0A4U6TA53"/>
<organism evidence="2 3">
    <name type="scientific">Setaria viridis</name>
    <name type="common">Green bristlegrass</name>
    <name type="synonym">Setaria italica subsp. viridis</name>
    <dbReference type="NCBI Taxonomy" id="4556"/>
    <lineage>
        <taxon>Eukaryota</taxon>
        <taxon>Viridiplantae</taxon>
        <taxon>Streptophyta</taxon>
        <taxon>Embryophyta</taxon>
        <taxon>Tracheophyta</taxon>
        <taxon>Spermatophyta</taxon>
        <taxon>Magnoliopsida</taxon>
        <taxon>Liliopsida</taxon>
        <taxon>Poales</taxon>
        <taxon>Poaceae</taxon>
        <taxon>PACMAD clade</taxon>
        <taxon>Panicoideae</taxon>
        <taxon>Panicodae</taxon>
        <taxon>Paniceae</taxon>
        <taxon>Cenchrinae</taxon>
        <taxon>Setaria</taxon>
    </lineage>
</organism>
<protein>
    <submittedName>
        <fullName evidence="2">Uncharacterized protein</fullName>
    </submittedName>
</protein>
<dbReference type="Proteomes" id="UP000298652">
    <property type="component" value="Chromosome 9"/>
</dbReference>
<keyword evidence="1" id="KW-0472">Membrane</keyword>
<keyword evidence="1" id="KW-0812">Transmembrane</keyword>
<keyword evidence="3" id="KW-1185">Reference proteome</keyword>
<dbReference type="EMBL" id="CM016560">
    <property type="protein sequence ID" value="TKV97694.1"/>
    <property type="molecule type" value="Genomic_DNA"/>
</dbReference>
<evidence type="ECO:0000313" key="2">
    <source>
        <dbReference type="EMBL" id="TKV97694.1"/>
    </source>
</evidence>
<reference evidence="2" key="1">
    <citation type="submission" date="2019-03" db="EMBL/GenBank/DDBJ databases">
        <title>WGS assembly of Setaria viridis.</title>
        <authorList>
            <person name="Huang P."/>
            <person name="Jenkins J."/>
            <person name="Grimwood J."/>
            <person name="Barry K."/>
            <person name="Healey A."/>
            <person name="Mamidi S."/>
            <person name="Sreedasyam A."/>
            <person name="Shu S."/>
            <person name="Feldman M."/>
            <person name="Wu J."/>
            <person name="Yu Y."/>
            <person name="Chen C."/>
            <person name="Johnson J."/>
            <person name="Rokhsar D."/>
            <person name="Baxter I."/>
            <person name="Schmutz J."/>
            <person name="Brutnell T."/>
            <person name="Kellogg E."/>
        </authorList>
    </citation>
    <scope>NUCLEOTIDE SEQUENCE [LARGE SCALE GENOMIC DNA]</scope>
</reference>
<gene>
    <name evidence="2" type="ORF">SEVIR_9G511650v2</name>
</gene>
<proteinExistence type="predicted"/>
<name>A0A4U6TA53_SETVI</name>
<accession>A0A4U6TA53</accession>